<dbReference type="Pfam" id="PF14905">
    <property type="entry name" value="OMP_b-brl_3"/>
    <property type="match status" value="1"/>
</dbReference>
<dbReference type="InterPro" id="IPR036942">
    <property type="entry name" value="Beta-barrel_TonB_sf"/>
</dbReference>
<organism evidence="6 7">
    <name type="scientific">Neolewinella lacunae</name>
    <dbReference type="NCBI Taxonomy" id="1517758"/>
    <lineage>
        <taxon>Bacteria</taxon>
        <taxon>Pseudomonadati</taxon>
        <taxon>Bacteroidota</taxon>
        <taxon>Saprospiria</taxon>
        <taxon>Saprospirales</taxon>
        <taxon>Lewinellaceae</taxon>
        <taxon>Neolewinella</taxon>
    </lineage>
</organism>
<dbReference type="EMBL" id="JACSIT010000040">
    <property type="protein sequence ID" value="MBC6992844.1"/>
    <property type="molecule type" value="Genomic_DNA"/>
</dbReference>
<name>A0A923T6T6_9BACT</name>
<dbReference type="InterPro" id="IPR041700">
    <property type="entry name" value="OMP_b-brl_3"/>
</dbReference>
<gene>
    <name evidence="6" type="ORF">H9S92_01595</name>
</gene>
<evidence type="ECO:0000256" key="4">
    <source>
        <dbReference type="SAM" id="SignalP"/>
    </source>
</evidence>
<keyword evidence="2" id="KW-0472">Membrane</keyword>
<comment type="caution">
    <text evidence="6">The sequence shown here is derived from an EMBL/GenBank/DDBJ whole genome shotgun (WGS) entry which is preliminary data.</text>
</comment>
<comment type="subcellular location">
    <subcellularLocation>
        <location evidence="1">Cell outer membrane</location>
    </subcellularLocation>
</comment>
<keyword evidence="6" id="KW-0675">Receptor</keyword>
<dbReference type="Proteomes" id="UP000650081">
    <property type="component" value="Unassembled WGS sequence"/>
</dbReference>
<keyword evidence="7" id="KW-1185">Reference proteome</keyword>
<feature type="domain" description="Outer membrane protein beta-barrel" evidence="5">
    <location>
        <begin position="379"/>
        <end position="788"/>
    </location>
</feature>
<feature type="signal peptide" evidence="4">
    <location>
        <begin position="1"/>
        <end position="20"/>
    </location>
</feature>
<sequence>MKPTLLFTAFLSLLCTCVSAQSLIRGQVQDAEGLAVPFANVALYLQQDSSLVKVETTDESGLFRITGVADATYDLVVSYLGAPDLRKPGLQLSGQAIDLGVLAMAPNAVELAEATVTATRALVEIKPDRTVFNVQGTINAVGDNGLDLLRKAPGVTVDNNDNINVLSRSGVLVYVDGKRLPLAGEDLSNYLRSLTAEQIDRIDIITNPGAKYEAEGNAGIIDIRLKKAENEGANGTISTTASQGRYAQANANLTGNYRNQSFNAFGTLAYGHRQFYNEFAFESFQNGLFLDETNVFKNTSTNPSFRFGTDFFLSPAHTIGFLVTGQENIGEGDSYSNIDIYTVATGLSTPDSLLRARTLGKGDRRQQTYNLNYRFDGGKGKSLNVDLDYGNFRNDNVRDQPNSYLSPDGNEVISVFNNYFDTPTDIEITTAKLDYEQGIGTGNFSTGLKFSKVGTKNTFLFYNVDAANVRTLNNDRSNKFDYDENVYAAYLNYAGKLNEKLNFSAGLRAEVTDAMGVLTPFRVDLQEPPVELNYISFFPSAGLTYTLDAQKGNTVALNYGRRINRPDYNILNPFRNQISQLSYEKGNPFLSPEIVDNVELGYTLAYRYNFKLAYSRTSNQITRLLGPDEVDPRAGFIGWDNLAVQTNYSFNAALPFTVTPKWNAFVNISGGYIDNQADYGDGVTIDVQAFTYSIFSQQTFNLPKGFTAEVSGYFAGPGVWGGVFVYKTSGSLNLGLQKQFFNKQLNVKISGNDLLYTTGWRGSSEFNGLVSSGGGNWDSRRATLSLSYNFGNQKVKSRRRDTGLGDEARRAGGE</sequence>
<dbReference type="RefSeq" id="WP_187464977.1">
    <property type="nucleotide sequence ID" value="NZ_JACSIT010000040.1"/>
</dbReference>
<dbReference type="GO" id="GO:0030246">
    <property type="term" value="F:carbohydrate binding"/>
    <property type="evidence" value="ECO:0007669"/>
    <property type="project" value="InterPro"/>
</dbReference>
<evidence type="ECO:0000256" key="2">
    <source>
        <dbReference type="ARBA" id="ARBA00023136"/>
    </source>
</evidence>
<dbReference type="SUPFAM" id="SSF49452">
    <property type="entry name" value="Starch-binding domain-like"/>
    <property type="match status" value="1"/>
</dbReference>
<dbReference type="InterPro" id="IPR037066">
    <property type="entry name" value="Plug_dom_sf"/>
</dbReference>
<dbReference type="SUPFAM" id="SSF56935">
    <property type="entry name" value="Porins"/>
    <property type="match status" value="1"/>
</dbReference>
<keyword evidence="3" id="KW-0998">Cell outer membrane</keyword>
<dbReference type="PANTHER" id="PTHR40980:SF4">
    <property type="entry name" value="TONB-DEPENDENT RECEPTOR-LIKE BETA-BARREL DOMAIN-CONTAINING PROTEIN"/>
    <property type="match status" value="1"/>
</dbReference>
<evidence type="ECO:0000256" key="3">
    <source>
        <dbReference type="ARBA" id="ARBA00023237"/>
    </source>
</evidence>
<evidence type="ECO:0000313" key="6">
    <source>
        <dbReference type="EMBL" id="MBC6992844.1"/>
    </source>
</evidence>
<dbReference type="GO" id="GO:0009279">
    <property type="term" value="C:cell outer membrane"/>
    <property type="evidence" value="ECO:0007669"/>
    <property type="project" value="UniProtKB-SubCell"/>
</dbReference>
<dbReference type="AlphaFoldDB" id="A0A923T6T6"/>
<dbReference type="Pfam" id="PF13620">
    <property type="entry name" value="CarboxypepD_reg"/>
    <property type="match status" value="1"/>
</dbReference>
<dbReference type="Gene3D" id="2.40.170.20">
    <property type="entry name" value="TonB-dependent receptor, beta-barrel domain"/>
    <property type="match status" value="1"/>
</dbReference>
<dbReference type="Gene3D" id="2.170.130.10">
    <property type="entry name" value="TonB-dependent receptor, plug domain"/>
    <property type="match status" value="1"/>
</dbReference>
<keyword evidence="4" id="KW-0732">Signal</keyword>
<accession>A0A923T6T6</accession>
<evidence type="ECO:0000259" key="5">
    <source>
        <dbReference type="Pfam" id="PF14905"/>
    </source>
</evidence>
<feature type="chain" id="PRO_5036759212" evidence="4">
    <location>
        <begin position="21"/>
        <end position="814"/>
    </location>
</feature>
<dbReference type="PANTHER" id="PTHR40980">
    <property type="entry name" value="PLUG DOMAIN-CONTAINING PROTEIN"/>
    <property type="match status" value="1"/>
</dbReference>
<protein>
    <submittedName>
        <fullName evidence="6">TonB-dependent receptor</fullName>
    </submittedName>
</protein>
<evidence type="ECO:0000256" key="1">
    <source>
        <dbReference type="ARBA" id="ARBA00004442"/>
    </source>
</evidence>
<dbReference type="InterPro" id="IPR013784">
    <property type="entry name" value="Carb-bd-like_fold"/>
</dbReference>
<evidence type="ECO:0000313" key="7">
    <source>
        <dbReference type="Proteomes" id="UP000650081"/>
    </source>
</evidence>
<proteinExistence type="predicted"/>
<reference evidence="6" key="1">
    <citation type="submission" date="2020-08" db="EMBL/GenBank/DDBJ databases">
        <title>Lewinella bacteria from marine environments.</title>
        <authorList>
            <person name="Zhong Y."/>
        </authorList>
    </citation>
    <scope>NUCLEOTIDE SEQUENCE</scope>
    <source>
        <strain evidence="6">KCTC 42187</strain>
    </source>
</reference>